<dbReference type="EMBL" id="QGNW01002134">
    <property type="protein sequence ID" value="RVW25114.1"/>
    <property type="molecule type" value="Genomic_DNA"/>
</dbReference>
<gene>
    <name evidence="1" type="ORF">CK203_112534</name>
</gene>
<reference evidence="1 2" key="1">
    <citation type="journal article" date="2018" name="PLoS Genet.">
        <title>Population sequencing reveals clonal diversity and ancestral inbreeding in the grapevine cultivar Chardonnay.</title>
        <authorList>
            <person name="Roach M.J."/>
            <person name="Johnson D.L."/>
            <person name="Bohlmann J."/>
            <person name="van Vuuren H.J."/>
            <person name="Jones S.J."/>
            <person name="Pretorius I.S."/>
            <person name="Schmidt S.A."/>
            <person name="Borneman A.R."/>
        </authorList>
    </citation>
    <scope>NUCLEOTIDE SEQUENCE [LARGE SCALE GENOMIC DNA]</scope>
    <source>
        <strain evidence="2">cv. Chardonnay</strain>
        <tissue evidence="1">Leaf</tissue>
    </source>
</reference>
<protein>
    <submittedName>
        <fullName evidence="1">Uncharacterized protein</fullName>
    </submittedName>
</protein>
<evidence type="ECO:0000313" key="1">
    <source>
        <dbReference type="EMBL" id="RVW25114.1"/>
    </source>
</evidence>
<sequence length="224" mass="25606">MAKQVEAQAHEESKFWESFIAFSKSINQTTSEDVFSEDEWLGFSFLGLKEARPILGKLFRLLGDPLVISYEPLGGGLKIISSIQSQGSPNSTQCKRKESFLLNLIRIPRVSMKWRLRRENLHSAKKEDLESTVNEEPERTINQEDMMKKHTPPPFPQVLHGKKGINNASEILEVLRQVKVNIPLLDMIKQVLTYAKFLKDLCTIKRGLNENKKAFLTEQVIAII</sequence>
<accession>A0A438CPH6</accession>
<dbReference type="Proteomes" id="UP000288805">
    <property type="component" value="Unassembled WGS sequence"/>
</dbReference>
<evidence type="ECO:0000313" key="2">
    <source>
        <dbReference type="Proteomes" id="UP000288805"/>
    </source>
</evidence>
<name>A0A438CPH6_VITVI</name>
<organism evidence="1 2">
    <name type="scientific">Vitis vinifera</name>
    <name type="common">Grape</name>
    <dbReference type="NCBI Taxonomy" id="29760"/>
    <lineage>
        <taxon>Eukaryota</taxon>
        <taxon>Viridiplantae</taxon>
        <taxon>Streptophyta</taxon>
        <taxon>Embryophyta</taxon>
        <taxon>Tracheophyta</taxon>
        <taxon>Spermatophyta</taxon>
        <taxon>Magnoliopsida</taxon>
        <taxon>eudicotyledons</taxon>
        <taxon>Gunneridae</taxon>
        <taxon>Pentapetalae</taxon>
        <taxon>rosids</taxon>
        <taxon>Vitales</taxon>
        <taxon>Vitaceae</taxon>
        <taxon>Viteae</taxon>
        <taxon>Vitis</taxon>
    </lineage>
</organism>
<comment type="caution">
    <text evidence="1">The sequence shown here is derived from an EMBL/GenBank/DDBJ whole genome shotgun (WGS) entry which is preliminary data.</text>
</comment>
<dbReference type="AlphaFoldDB" id="A0A438CPH6"/>
<proteinExistence type="predicted"/>